<gene>
    <name evidence="1" type="ORF">Cme02nite_72590</name>
</gene>
<dbReference type="Proteomes" id="UP000660339">
    <property type="component" value="Unassembled WGS sequence"/>
</dbReference>
<evidence type="ECO:0000313" key="1">
    <source>
        <dbReference type="EMBL" id="GIG18927.1"/>
    </source>
</evidence>
<keyword evidence="2" id="KW-1185">Reference proteome</keyword>
<dbReference type="RefSeq" id="WP_166388857.1">
    <property type="nucleotide sequence ID" value="NZ_BAAATT010000020.1"/>
</dbReference>
<reference evidence="1" key="1">
    <citation type="submission" date="2021-01" db="EMBL/GenBank/DDBJ databases">
        <title>Whole genome shotgun sequence of Catellatospora methionotrophica NBRC 14553.</title>
        <authorList>
            <person name="Komaki H."/>
            <person name="Tamura T."/>
        </authorList>
    </citation>
    <scope>NUCLEOTIDE SEQUENCE</scope>
    <source>
        <strain evidence="1">NBRC 14553</strain>
    </source>
</reference>
<accession>A0A8J3LDX5</accession>
<proteinExistence type="predicted"/>
<dbReference type="AlphaFoldDB" id="A0A8J3LDX5"/>
<sequence length="69" mass="7501">MLRADLGGLGEDDLHVVAPSFDVWSHSRFALPPDPELPLTADVYVDGLPVDAVALLVRIRINHRLDGDA</sequence>
<dbReference type="EMBL" id="BONJ01000045">
    <property type="protein sequence ID" value="GIG18927.1"/>
    <property type="molecule type" value="Genomic_DNA"/>
</dbReference>
<protein>
    <submittedName>
        <fullName evidence="1">Uncharacterized protein</fullName>
    </submittedName>
</protein>
<name>A0A8J3LDX5_9ACTN</name>
<evidence type="ECO:0000313" key="2">
    <source>
        <dbReference type="Proteomes" id="UP000660339"/>
    </source>
</evidence>
<comment type="caution">
    <text evidence="1">The sequence shown here is derived from an EMBL/GenBank/DDBJ whole genome shotgun (WGS) entry which is preliminary data.</text>
</comment>
<organism evidence="1 2">
    <name type="scientific">Catellatospora methionotrophica</name>
    <dbReference type="NCBI Taxonomy" id="121620"/>
    <lineage>
        <taxon>Bacteria</taxon>
        <taxon>Bacillati</taxon>
        <taxon>Actinomycetota</taxon>
        <taxon>Actinomycetes</taxon>
        <taxon>Micromonosporales</taxon>
        <taxon>Micromonosporaceae</taxon>
        <taxon>Catellatospora</taxon>
    </lineage>
</organism>